<dbReference type="Proteomes" id="UP000199675">
    <property type="component" value="Unassembled WGS sequence"/>
</dbReference>
<dbReference type="SUPFAM" id="SSF111369">
    <property type="entry name" value="HlyD-like secretion proteins"/>
    <property type="match status" value="1"/>
</dbReference>
<dbReference type="InterPro" id="IPR058627">
    <property type="entry name" value="MdtA-like_C"/>
</dbReference>
<feature type="coiled-coil region" evidence="4">
    <location>
        <begin position="100"/>
        <end position="158"/>
    </location>
</feature>
<feature type="domain" description="Multidrug resistance protein MdtA-like beta-barrel" evidence="8">
    <location>
        <begin position="206"/>
        <end position="294"/>
    </location>
</feature>
<dbReference type="RefSeq" id="WP_091811561.1">
    <property type="nucleotide sequence ID" value="NZ_FNNE01000002.1"/>
</dbReference>
<reference evidence="10 11" key="1">
    <citation type="submission" date="2016-10" db="EMBL/GenBank/DDBJ databases">
        <authorList>
            <person name="de Groot N.N."/>
        </authorList>
    </citation>
    <scope>NUCLEOTIDE SEQUENCE [LARGE SCALE GENOMIC DNA]</scope>
    <source>
        <strain evidence="10 11">CGMCC 1.7059</strain>
    </source>
</reference>
<keyword evidence="3 4" id="KW-0175">Coiled coil</keyword>
<comment type="subcellular location">
    <subcellularLocation>
        <location evidence="1">Cell inner membrane</location>
        <topology evidence="1">Lipid-anchor</topology>
    </subcellularLocation>
</comment>
<evidence type="ECO:0000256" key="1">
    <source>
        <dbReference type="ARBA" id="ARBA00004519"/>
    </source>
</evidence>
<feature type="signal peptide" evidence="5">
    <location>
        <begin position="1"/>
        <end position="17"/>
    </location>
</feature>
<evidence type="ECO:0000259" key="9">
    <source>
        <dbReference type="Pfam" id="PF25967"/>
    </source>
</evidence>
<evidence type="ECO:0000256" key="2">
    <source>
        <dbReference type="ARBA" id="ARBA00009477"/>
    </source>
</evidence>
<protein>
    <submittedName>
        <fullName evidence="10">Membrane fusion protein, multidrug efflux system</fullName>
    </submittedName>
</protein>
<evidence type="ECO:0000313" key="11">
    <source>
        <dbReference type="Proteomes" id="UP000199675"/>
    </source>
</evidence>
<accession>A0A1H2SQC7</accession>
<dbReference type="GO" id="GO:0005886">
    <property type="term" value="C:plasma membrane"/>
    <property type="evidence" value="ECO:0007669"/>
    <property type="project" value="UniProtKB-SubCell"/>
</dbReference>
<dbReference type="NCBIfam" id="TIGR01730">
    <property type="entry name" value="RND_mfp"/>
    <property type="match status" value="1"/>
</dbReference>
<sequence>MRHLALPLSLFTVLLLAGCGQTDAPANEAQVAPEVGYITVEARPFTLVNELPGRTAPYQVAEVRPQVTGLLVKRLFQEGEAVVTGQPLYQIDDRLYKAALASAQAELASARASLETARLKAERYERLINTGAISQQDLDQARATLHESEALVDAARAAVQTATINLEYTTITAPIAGRIGRSSVTAGALVTANQASALVTIRQLDPIYVDVTQSYNDLQELRSAMAAGQLQTVGEDQAAATLVYQSGESYGHSGTLQFSEFAVDETTGSVTLRALFPNPDDALLPGMFVRARLPQAERESAILVPQKGISRDPDGQAAALVISDEGTVEKRRVIAERVVESQWLIREGLANGDRLIVEGLQKIRVGIPVRAVNVGTPEVSASSSLVAEG</sequence>
<gene>
    <name evidence="10" type="ORF">SAMN04487960_102199</name>
</gene>
<evidence type="ECO:0000256" key="3">
    <source>
        <dbReference type="ARBA" id="ARBA00023054"/>
    </source>
</evidence>
<dbReference type="Gene3D" id="1.10.287.470">
    <property type="entry name" value="Helix hairpin bin"/>
    <property type="match status" value="1"/>
</dbReference>
<dbReference type="PANTHER" id="PTHR30158">
    <property type="entry name" value="ACRA/E-RELATED COMPONENT OF DRUG EFFLUX TRANSPORTER"/>
    <property type="match status" value="1"/>
</dbReference>
<dbReference type="Pfam" id="PF25876">
    <property type="entry name" value="HH_MFP_RND"/>
    <property type="match status" value="1"/>
</dbReference>
<keyword evidence="11" id="KW-1185">Reference proteome</keyword>
<dbReference type="EMBL" id="FNNE01000002">
    <property type="protein sequence ID" value="SDW33812.1"/>
    <property type="molecule type" value="Genomic_DNA"/>
</dbReference>
<dbReference type="STRING" id="488533.SAMN04487960_102199"/>
<evidence type="ECO:0000313" key="10">
    <source>
        <dbReference type="EMBL" id="SDW33812.1"/>
    </source>
</evidence>
<evidence type="ECO:0000256" key="5">
    <source>
        <dbReference type="SAM" id="SignalP"/>
    </source>
</evidence>
<dbReference type="Pfam" id="PF25944">
    <property type="entry name" value="Beta-barrel_RND"/>
    <property type="match status" value="1"/>
</dbReference>
<feature type="chain" id="PRO_5011696451" evidence="5">
    <location>
        <begin position="18"/>
        <end position="389"/>
    </location>
</feature>
<proteinExistence type="inferred from homology"/>
<dbReference type="PANTHER" id="PTHR30158:SF3">
    <property type="entry name" value="MULTIDRUG EFFLUX PUMP SUBUNIT ACRA-RELATED"/>
    <property type="match status" value="1"/>
</dbReference>
<comment type="similarity">
    <text evidence="2">Belongs to the membrane fusion protein (MFP) (TC 8.A.1) family.</text>
</comment>
<keyword evidence="5" id="KW-0732">Signal</keyword>
<dbReference type="InterPro" id="IPR058625">
    <property type="entry name" value="MdtA-like_BSH"/>
</dbReference>
<dbReference type="Gene3D" id="2.40.50.100">
    <property type="match status" value="1"/>
</dbReference>
<evidence type="ECO:0000256" key="4">
    <source>
        <dbReference type="SAM" id="Coils"/>
    </source>
</evidence>
<dbReference type="GO" id="GO:0046677">
    <property type="term" value="P:response to antibiotic"/>
    <property type="evidence" value="ECO:0007669"/>
    <property type="project" value="TreeGrafter"/>
</dbReference>
<organism evidence="10 11">
    <name type="scientific">Marinobacter mobilis</name>
    <dbReference type="NCBI Taxonomy" id="488533"/>
    <lineage>
        <taxon>Bacteria</taxon>
        <taxon>Pseudomonadati</taxon>
        <taxon>Pseudomonadota</taxon>
        <taxon>Gammaproteobacteria</taxon>
        <taxon>Pseudomonadales</taxon>
        <taxon>Marinobacteraceae</taxon>
        <taxon>Marinobacter</taxon>
    </lineage>
</organism>
<feature type="domain" description="Multidrug resistance protein MdtA-like C-terminal permuted SH3" evidence="9">
    <location>
        <begin position="301"/>
        <end position="362"/>
    </location>
</feature>
<evidence type="ECO:0000259" key="7">
    <source>
        <dbReference type="Pfam" id="PF25917"/>
    </source>
</evidence>
<dbReference type="Gene3D" id="2.40.30.170">
    <property type="match status" value="1"/>
</dbReference>
<dbReference type="InterPro" id="IPR058626">
    <property type="entry name" value="MdtA-like_b-barrel"/>
</dbReference>
<dbReference type="FunFam" id="2.40.420.20:FF:000001">
    <property type="entry name" value="Efflux RND transporter periplasmic adaptor subunit"/>
    <property type="match status" value="1"/>
</dbReference>
<feature type="domain" description="Multidrug resistance protein MdtA-like barrel-sandwich hybrid" evidence="7">
    <location>
        <begin position="60"/>
        <end position="201"/>
    </location>
</feature>
<feature type="domain" description="Multidrug resistance protein MdtA-like alpha-helical hairpin" evidence="6">
    <location>
        <begin position="100"/>
        <end position="169"/>
    </location>
</feature>
<dbReference type="Pfam" id="PF25967">
    <property type="entry name" value="RND-MFP_C"/>
    <property type="match status" value="1"/>
</dbReference>
<dbReference type="PROSITE" id="PS51257">
    <property type="entry name" value="PROKAR_LIPOPROTEIN"/>
    <property type="match status" value="1"/>
</dbReference>
<dbReference type="Gene3D" id="2.40.420.20">
    <property type="match status" value="1"/>
</dbReference>
<evidence type="ECO:0000259" key="6">
    <source>
        <dbReference type="Pfam" id="PF25876"/>
    </source>
</evidence>
<dbReference type="InterPro" id="IPR058624">
    <property type="entry name" value="MdtA-like_HH"/>
</dbReference>
<name>A0A1H2SQC7_9GAMM</name>
<dbReference type="Pfam" id="PF25917">
    <property type="entry name" value="BSH_RND"/>
    <property type="match status" value="1"/>
</dbReference>
<dbReference type="InterPro" id="IPR006143">
    <property type="entry name" value="RND_pump_MFP"/>
</dbReference>
<evidence type="ECO:0000259" key="8">
    <source>
        <dbReference type="Pfam" id="PF25944"/>
    </source>
</evidence>
<dbReference type="OrthoDB" id="9800613at2"/>
<dbReference type="AlphaFoldDB" id="A0A1H2SQC7"/>
<dbReference type="GO" id="GO:0022857">
    <property type="term" value="F:transmembrane transporter activity"/>
    <property type="evidence" value="ECO:0007669"/>
    <property type="project" value="InterPro"/>
</dbReference>